<dbReference type="EMBL" id="JBHTHU010000019">
    <property type="protein sequence ID" value="MFD0751280.1"/>
    <property type="molecule type" value="Genomic_DNA"/>
</dbReference>
<dbReference type="Proteomes" id="UP001596958">
    <property type="component" value="Unassembled WGS sequence"/>
</dbReference>
<organism evidence="1 2">
    <name type="scientific">Mucilaginibacter calamicampi</name>
    <dbReference type="NCBI Taxonomy" id="1302352"/>
    <lineage>
        <taxon>Bacteria</taxon>
        <taxon>Pseudomonadati</taxon>
        <taxon>Bacteroidota</taxon>
        <taxon>Sphingobacteriia</taxon>
        <taxon>Sphingobacteriales</taxon>
        <taxon>Sphingobacteriaceae</taxon>
        <taxon>Mucilaginibacter</taxon>
    </lineage>
</organism>
<sequence length="384" mass="44881">MNRLILIGNGFDLAHGLRTGYNDFILWYLNKILIQSGGENGYADALIKVRLNPNVNLYLLPRFSIEDELRELYEDDCLYKLLNNEAFRTGHSEFSNIFNVYEKSPLLVALLQSCRVNNWVDIENEYYKQLAFIQTSDSSEGKSSKLKALNESMSCLIARLQEYLVSLPQPSIIDSYESIFTSKILTRDVHMPREPESGLFNDELPTSTLVVNFNYTPTIDLYSHLQVASQETKMEVTHIHGTIKSLDSMIFGFGDELDERYSLFEKETDNGYYKFFKSFWYLKTSQYRDLTRFADYDPFQIYIIGHSCGLSDRTMLNMLFEHKHCMSVKIFYHKREDGSTNFTELTYNIARHFKDKGRMRMRVVDFESSEEMPQTNRPDKPIKD</sequence>
<name>A0ABW2Z3K4_9SPHI</name>
<dbReference type="RefSeq" id="WP_377101292.1">
    <property type="nucleotide sequence ID" value="NZ_JBHTHU010000019.1"/>
</dbReference>
<evidence type="ECO:0000313" key="2">
    <source>
        <dbReference type="Proteomes" id="UP001596958"/>
    </source>
</evidence>
<proteinExistence type="predicted"/>
<keyword evidence="2" id="KW-1185">Reference proteome</keyword>
<dbReference type="Pfam" id="PF14253">
    <property type="entry name" value="AbiH"/>
    <property type="match status" value="1"/>
</dbReference>
<gene>
    <name evidence="1" type="ORF">ACFQZS_14110</name>
</gene>
<evidence type="ECO:0000313" key="1">
    <source>
        <dbReference type="EMBL" id="MFD0751280.1"/>
    </source>
</evidence>
<dbReference type="InterPro" id="IPR025935">
    <property type="entry name" value="AbiH"/>
</dbReference>
<accession>A0ABW2Z3K4</accession>
<reference evidence="2" key="1">
    <citation type="journal article" date="2019" name="Int. J. Syst. Evol. Microbiol.">
        <title>The Global Catalogue of Microorganisms (GCM) 10K type strain sequencing project: providing services to taxonomists for standard genome sequencing and annotation.</title>
        <authorList>
            <consortium name="The Broad Institute Genomics Platform"/>
            <consortium name="The Broad Institute Genome Sequencing Center for Infectious Disease"/>
            <person name="Wu L."/>
            <person name="Ma J."/>
        </authorList>
    </citation>
    <scope>NUCLEOTIDE SEQUENCE [LARGE SCALE GENOMIC DNA]</scope>
    <source>
        <strain evidence="2">CCUG 63418</strain>
    </source>
</reference>
<comment type="caution">
    <text evidence="1">The sequence shown here is derived from an EMBL/GenBank/DDBJ whole genome shotgun (WGS) entry which is preliminary data.</text>
</comment>
<protein>
    <submittedName>
        <fullName evidence="1">AbiH family protein</fullName>
    </submittedName>
</protein>